<name>A0A6A4VZ87_AMPAM</name>
<evidence type="ECO:0000256" key="1">
    <source>
        <dbReference type="SAM" id="Phobius"/>
    </source>
</evidence>
<dbReference type="EMBL" id="VIIS01001361">
    <property type="protein sequence ID" value="KAF0299475.1"/>
    <property type="molecule type" value="Genomic_DNA"/>
</dbReference>
<feature type="transmembrane region" description="Helical" evidence="1">
    <location>
        <begin position="80"/>
        <end position="101"/>
    </location>
</feature>
<keyword evidence="1" id="KW-1133">Transmembrane helix</keyword>
<accession>A0A6A4VZ87</accession>
<dbReference type="AlphaFoldDB" id="A0A6A4VZ87"/>
<reference evidence="2 3" key="1">
    <citation type="submission" date="2019-07" db="EMBL/GenBank/DDBJ databases">
        <title>Draft genome assembly of a fouling barnacle, Amphibalanus amphitrite (Darwin, 1854): The first reference genome for Thecostraca.</title>
        <authorList>
            <person name="Kim W."/>
        </authorList>
    </citation>
    <scope>NUCLEOTIDE SEQUENCE [LARGE SCALE GENOMIC DNA]</scope>
    <source>
        <strain evidence="2">SNU_AA5</strain>
        <tissue evidence="2">Soma without cirri and trophi</tissue>
    </source>
</reference>
<feature type="transmembrane region" description="Helical" evidence="1">
    <location>
        <begin position="16"/>
        <end position="35"/>
    </location>
</feature>
<keyword evidence="1" id="KW-0812">Transmembrane</keyword>
<evidence type="ECO:0000313" key="2">
    <source>
        <dbReference type="EMBL" id="KAF0299475.1"/>
    </source>
</evidence>
<sequence>MLDRVRHTRLGRKDHYILLATAGAAAALALLVFDITQQALSKPENTSGRITVFVLAVQCLCCLGSFLGYVYRSLAGRPGLLTALSVCAVFANLLLLLGRVVHEIIFSGYMPEEYSETPQFDDVTEEERE</sequence>
<protein>
    <submittedName>
        <fullName evidence="2">Uncharacterized protein</fullName>
    </submittedName>
</protein>
<feature type="transmembrane region" description="Helical" evidence="1">
    <location>
        <begin position="50"/>
        <end position="71"/>
    </location>
</feature>
<proteinExistence type="predicted"/>
<organism evidence="2 3">
    <name type="scientific">Amphibalanus amphitrite</name>
    <name type="common">Striped barnacle</name>
    <name type="synonym">Balanus amphitrite</name>
    <dbReference type="NCBI Taxonomy" id="1232801"/>
    <lineage>
        <taxon>Eukaryota</taxon>
        <taxon>Metazoa</taxon>
        <taxon>Ecdysozoa</taxon>
        <taxon>Arthropoda</taxon>
        <taxon>Crustacea</taxon>
        <taxon>Multicrustacea</taxon>
        <taxon>Cirripedia</taxon>
        <taxon>Thoracica</taxon>
        <taxon>Thoracicalcarea</taxon>
        <taxon>Balanomorpha</taxon>
        <taxon>Balanoidea</taxon>
        <taxon>Balanidae</taxon>
        <taxon>Amphibalaninae</taxon>
        <taxon>Amphibalanus</taxon>
    </lineage>
</organism>
<keyword evidence="3" id="KW-1185">Reference proteome</keyword>
<dbReference type="Proteomes" id="UP000440578">
    <property type="component" value="Unassembled WGS sequence"/>
</dbReference>
<comment type="caution">
    <text evidence="2">The sequence shown here is derived from an EMBL/GenBank/DDBJ whole genome shotgun (WGS) entry which is preliminary data.</text>
</comment>
<keyword evidence="1" id="KW-0472">Membrane</keyword>
<evidence type="ECO:0000313" key="3">
    <source>
        <dbReference type="Proteomes" id="UP000440578"/>
    </source>
</evidence>
<gene>
    <name evidence="2" type="ORF">FJT64_027759</name>
</gene>